<dbReference type="EMBL" id="CM017658">
    <property type="protein sequence ID" value="TYI61325.1"/>
    <property type="molecule type" value="Genomic_DNA"/>
</dbReference>
<keyword evidence="2" id="KW-1185">Reference proteome</keyword>
<reference evidence="1 2" key="1">
    <citation type="submission" date="2019-07" db="EMBL/GenBank/DDBJ databases">
        <title>WGS assembly of Gossypium mustelinum.</title>
        <authorList>
            <person name="Chen Z.J."/>
            <person name="Sreedasyam A."/>
            <person name="Ando A."/>
            <person name="Song Q."/>
            <person name="De L."/>
            <person name="Hulse-Kemp A."/>
            <person name="Ding M."/>
            <person name="Ye W."/>
            <person name="Kirkbride R."/>
            <person name="Jenkins J."/>
            <person name="Plott C."/>
            <person name="Lovell J."/>
            <person name="Lin Y.-M."/>
            <person name="Vaughn R."/>
            <person name="Liu B."/>
            <person name="Li W."/>
            <person name="Simpson S."/>
            <person name="Scheffler B."/>
            <person name="Saski C."/>
            <person name="Grover C."/>
            <person name="Hu G."/>
            <person name="Conover J."/>
            <person name="Carlson J."/>
            <person name="Shu S."/>
            <person name="Boston L."/>
            <person name="Williams M."/>
            <person name="Peterson D."/>
            <person name="Mcgee K."/>
            <person name="Jones D."/>
            <person name="Wendel J."/>
            <person name="Stelly D."/>
            <person name="Grimwood J."/>
            <person name="Schmutz J."/>
        </authorList>
    </citation>
    <scope>NUCLEOTIDE SEQUENCE [LARGE SCALE GENOMIC DNA]</scope>
    <source>
        <strain evidence="1">1408120.09</strain>
    </source>
</reference>
<protein>
    <submittedName>
        <fullName evidence="1">Uncharacterized protein</fullName>
    </submittedName>
</protein>
<organism evidence="1 2">
    <name type="scientific">Gossypium mustelinum</name>
    <name type="common">Cotton</name>
    <name type="synonym">Gossypium caicoense</name>
    <dbReference type="NCBI Taxonomy" id="34275"/>
    <lineage>
        <taxon>Eukaryota</taxon>
        <taxon>Viridiplantae</taxon>
        <taxon>Streptophyta</taxon>
        <taxon>Embryophyta</taxon>
        <taxon>Tracheophyta</taxon>
        <taxon>Spermatophyta</taxon>
        <taxon>Magnoliopsida</taxon>
        <taxon>eudicotyledons</taxon>
        <taxon>Gunneridae</taxon>
        <taxon>Pentapetalae</taxon>
        <taxon>rosids</taxon>
        <taxon>malvids</taxon>
        <taxon>Malvales</taxon>
        <taxon>Malvaceae</taxon>
        <taxon>Malvoideae</taxon>
        <taxon>Gossypium</taxon>
    </lineage>
</organism>
<sequence length="69" mass="7945">MKLAFQITTNVDALWVYILKIIVKNMRTISGEHRLEFGESVDLINGSGVPYEYVWGIKQFFGWCCIKSS</sequence>
<gene>
    <name evidence="1" type="ORF">E1A91_D10G164600v1</name>
</gene>
<accession>A0A5D2T9D5</accession>
<name>A0A5D2T9D5_GOSMU</name>
<evidence type="ECO:0000313" key="2">
    <source>
        <dbReference type="Proteomes" id="UP000323597"/>
    </source>
</evidence>
<dbReference type="Proteomes" id="UP000323597">
    <property type="component" value="Chromosome D10"/>
</dbReference>
<proteinExistence type="predicted"/>
<evidence type="ECO:0000313" key="1">
    <source>
        <dbReference type="EMBL" id="TYI61325.1"/>
    </source>
</evidence>
<dbReference type="AlphaFoldDB" id="A0A5D2T9D5"/>